<sequence length="877" mass="97930">MRLDSTHARTSKAEKLALIGALCVIVILLLPSVNMVKTLLIQSGFVSLHQDSKEKAMQLVSDVVRAPLNWAMADSDLPLLKIDIKYQDWLLLEKDRDTAFTHGQIPEQRSEVAGSVFFENKKLKATIRLQGDMLDHVAAFNRWSLRVELKQKQALFSARRFSLLSSNVRIHQGPMLFSETLKLAGFDIITPTYRPVKVVINGQNWGVMMFEQAFSQDMLATNNRTEGMIVRLDLHQQTASENLQLQRVLKPRVIQRNTVLKNASLSKQRQIALALLSDFLDGRRTASDVFDVKRLGQYLATVDVWGAWHALTWNNWRWYYNPHTAKLEPIQSDVAVTPAEHHWLMQPPSNDFLISKQMLADPRVKHAYNQALQTLKRQFSRGELLAKLSERQQRFIQRIHASAPLVNTFNLALLEKQLHCIENGYLDEPCQNIQPMDSALHRHMTSMVAQRSWDLVSGFTKSSGISEVTIRNPDSQSLEIKGISGVNKFDLQFPLENINAQLPVMLTAGSELTFSLPQELTQVEVTAGLSGKKKARFTFIENIQPLSFIPRPTQHLNLKKYPFIEVAEGHWKIKTGHWTIDDYIVSTDDIDLVIDAGTHLTFTEGSGLMIFGGVMLKGELEAPIVITRAENASYWAGISVFNKNSRLGSSITHTQLSHASSPKLGLWQPRGSAYFIGGKVNIDGLKISDNYSEDALNIINGDVTISRLSIRNALSDAFDCDFCTGSVSNSAFNDVGARSGGDGIDVSGSNLKISGTHFTNIRDKAISAGERSQLAVYDSQFSRVNFALVAKDDSTIVGSKLTVMDVNHYALMSYSKKPYFGPAKMDISEFTCKDVGCGQKMVSQIGSMLSVNDKQITPQPLSVKGLYQTVMKSDKPK</sequence>
<proteinExistence type="predicted"/>
<dbReference type="RefSeq" id="WP_192509725.1">
    <property type="nucleotide sequence ID" value="NZ_AQGV01000015.1"/>
</dbReference>
<keyword evidence="2" id="KW-1185">Reference proteome</keyword>
<evidence type="ECO:0000313" key="1">
    <source>
        <dbReference type="EMBL" id="MBE0370662.1"/>
    </source>
</evidence>
<dbReference type="Proteomes" id="UP000615755">
    <property type="component" value="Unassembled WGS sequence"/>
</dbReference>
<protein>
    <submittedName>
        <fullName evidence="1">Uncharacterized protein</fullName>
    </submittedName>
</protein>
<reference evidence="1 2" key="1">
    <citation type="submission" date="2015-03" db="EMBL/GenBank/DDBJ databases">
        <title>Genome sequence of Pseudoalteromonas aurantia.</title>
        <authorList>
            <person name="Xie B.-B."/>
            <person name="Rong J.-C."/>
            <person name="Qin Q.-L."/>
            <person name="Zhang Y.-Z."/>
        </authorList>
    </citation>
    <scope>NUCLEOTIDE SEQUENCE [LARGE SCALE GENOMIC DNA]</scope>
    <source>
        <strain evidence="1 2">208</strain>
    </source>
</reference>
<comment type="caution">
    <text evidence="1">The sequence shown here is derived from an EMBL/GenBank/DDBJ whole genome shotgun (WGS) entry which is preliminary data.</text>
</comment>
<gene>
    <name evidence="1" type="ORF">PAUR_b0741</name>
</gene>
<evidence type="ECO:0000313" key="2">
    <source>
        <dbReference type="Proteomes" id="UP000615755"/>
    </source>
</evidence>
<dbReference type="EMBL" id="AQGV01000015">
    <property type="protein sequence ID" value="MBE0370662.1"/>
    <property type="molecule type" value="Genomic_DNA"/>
</dbReference>
<dbReference type="InterPro" id="IPR014867">
    <property type="entry name" value="Spore_coat_CotH_CotH2/3/7"/>
</dbReference>
<dbReference type="SUPFAM" id="SSF51126">
    <property type="entry name" value="Pectin lyase-like"/>
    <property type="match status" value="1"/>
</dbReference>
<dbReference type="Pfam" id="PF08757">
    <property type="entry name" value="CotH"/>
    <property type="match status" value="1"/>
</dbReference>
<name>A0ABR9EI37_9GAMM</name>
<organism evidence="1 2">
    <name type="scientific">Pseudoalteromonas aurantia 208</name>
    <dbReference type="NCBI Taxonomy" id="1314867"/>
    <lineage>
        <taxon>Bacteria</taxon>
        <taxon>Pseudomonadati</taxon>
        <taxon>Pseudomonadota</taxon>
        <taxon>Gammaproteobacteria</taxon>
        <taxon>Alteromonadales</taxon>
        <taxon>Pseudoalteromonadaceae</taxon>
        <taxon>Pseudoalteromonas</taxon>
    </lineage>
</organism>
<accession>A0ABR9EI37</accession>
<dbReference type="InterPro" id="IPR011050">
    <property type="entry name" value="Pectin_lyase_fold/virulence"/>
</dbReference>